<evidence type="ECO:0000259" key="2">
    <source>
        <dbReference type="Pfam" id="PF07859"/>
    </source>
</evidence>
<dbReference type="EMBL" id="KN847340">
    <property type="protein sequence ID" value="KIW39365.1"/>
    <property type="molecule type" value="Genomic_DNA"/>
</dbReference>
<evidence type="ECO:0000256" key="1">
    <source>
        <dbReference type="ARBA" id="ARBA00022801"/>
    </source>
</evidence>
<dbReference type="Proteomes" id="UP000053342">
    <property type="component" value="Unassembled WGS sequence"/>
</dbReference>
<dbReference type="STRING" id="215243.A0A0D2DA78"/>
<dbReference type="InterPro" id="IPR013094">
    <property type="entry name" value="AB_hydrolase_3"/>
</dbReference>
<accession>A0A0D2DA78</accession>
<evidence type="ECO:0000313" key="3">
    <source>
        <dbReference type="EMBL" id="KIW39365.1"/>
    </source>
</evidence>
<dbReference type="OrthoDB" id="408631at2759"/>
<name>A0A0D2DA78_9EURO</name>
<dbReference type="InterPro" id="IPR029058">
    <property type="entry name" value="AB_hydrolase_fold"/>
</dbReference>
<gene>
    <name evidence="3" type="ORF">PV06_09141</name>
</gene>
<dbReference type="VEuPathDB" id="FungiDB:PV06_09141"/>
<evidence type="ECO:0000313" key="4">
    <source>
        <dbReference type="Proteomes" id="UP000053342"/>
    </source>
</evidence>
<dbReference type="Pfam" id="PF07859">
    <property type="entry name" value="Abhydrolase_3"/>
    <property type="match status" value="1"/>
</dbReference>
<dbReference type="AlphaFoldDB" id="A0A0D2DA78"/>
<dbReference type="Gene3D" id="3.40.50.1820">
    <property type="entry name" value="alpha/beta hydrolase"/>
    <property type="match status" value="1"/>
</dbReference>
<dbReference type="PANTHER" id="PTHR48081:SF8">
    <property type="entry name" value="ALPHA_BETA HYDROLASE FOLD-3 DOMAIN-CONTAINING PROTEIN-RELATED"/>
    <property type="match status" value="1"/>
</dbReference>
<dbReference type="InterPro" id="IPR050300">
    <property type="entry name" value="GDXG_lipolytic_enzyme"/>
</dbReference>
<organism evidence="3 4">
    <name type="scientific">Exophiala oligosperma</name>
    <dbReference type="NCBI Taxonomy" id="215243"/>
    <lineage>
        <taxon>Eukaryota</taxon>
        <taxon>Fungi</taxon>
        <taxon>Dikarya</taxon>
        <taxon>Ascomycota</taxon>
        <taxon>Pezizomycotina</taxon>
        <taxon>Eurotiomycetes</taxon>
        <taxon>Chaetothyriomycetidae</taxon>
        <taxon>Chaetothyriales</taxon>
        <taxon>Herpotrichiellaceae</taxon>
        <taxon>Exophiala</taxon>
    </lineage>
</organism>
<dbReference type="RefSeq" id="XP_016259581.1">
    <property type="nucleotide sequence ID" value="XM_016410559.1"/>
</dbReference>
<reference evidence="3 4" key="1">
    <citation type="submission" date="2015-01" db="EMBL/GenBank/DDBJ databases">
        <title>The Genome Sequence of Exophiala oligosperma CBS72588.</title>
        <authorList>
            <consortium name="The Broad Institute Genomics Platform"/>
            <person name="Cuomo C."/>
            <person name="de Hoog S."/>
            <person name="Gorbushina A."/>
            <person name="Stielow B."/>
            <person name="Teixiera M."/>
            <person name="Abouelleil A."/>
            <person name="Chapman S.B."/>
            <person name="Priest M."/>
            <person name="Young S.K."/>
            <person name="Wortman J."/>
            <person name="Nusbaum C."/>
            <person name="Birren B."/>
        </authorList>
    </citation>
    <scope>NUCLEOTIDE SEQUENCE [LARGE SCALE GENOMIC DNA]</scope>
    <source>
        <strain evidence="3 4">CBS 72588</strain>
    </source>
</reference>
<dbReference type="GeneID" id="27361215"/>
<sequence length="270" mass="30320">MQQALGQPPPEIKQTELQYPTRDGSYIRAKLYQPVDLRKERSPLIVMYHGGGFCFGDVEDEEESCRIFVQAFGAVCVSATYRKAPEFRFPYAANDSGFVVGGTSAGGNLAAVMAHLARDENLSPPLTGQYLAVPLLLPSRRVPEQYKEFYRSFEQNKDAPVLPTALLNLVLREYRPNDDDGILYDTFNHPKGHMELPPAFFQVAGLDPLRDEAIIYEGILRENCGIRTKMNIYAGLPHYWWASFPFLGTAKTFRKDQVNGMGFLLGRNSG</sequence>
<keyword evidence="1" id="KW-0378">Hydrolase</keyword>
<keyword evidence="4" id="KW-1185">Reference proteome</keyword>
<dbReference type="PANTHER" id="PTHR48081">
    <property type="entry name" value="AB HYDROLASE SUPERFAMILY PROTEIN C4A8.06C"/>
    <property type="match status" value="1"/>
</dbReference>
<dbReference type="HOGENOM" id="CLU_012494_6_3_1"/>
<protein>
    <recommendedName>
        <fullName evidence="2">Alpha/beta hydrolase fold-3 domain-containing protein</fullName>
    </recommendedName>
</protein>
<feature type="domain" description="Alpha/beta hydrolase fold-3" evidence="2">
    <location>
        <begin position="94"/>
        <end position="241"/>
    </location>
</feature>
<dbReference type="SUPFAM" id="SSF53474">
    <property type="entry name" value="alpha/beta-Hydrolases"/>
    <property type="match status" value="1"/>
</dbReference>
<proteinExistence type="predicted"/>
<dbReference type="GO" id="GO:0016787">
    <property type="term" value="F:hydrolase activity"/>
    <property type="evidence" value="ECO:0007669"/>
    <property type="project" value="UniProtKB-KW"/>
</dbReference>